<accession>A0A1I1UVE5</accession>
<dbReference type="AlphaFoldDB" id="A0A1I1UVE5"/>
<protein>
    <submittedName>
        <fullName evidence="1">Uncharacterized protein</fullName>
    </submittedName>
</protein>
<dbReference type="OrthoDB" id="3855268at2"/>
<gene>
    <name evidence="1" type="ORF">SAMN05421773_12724</name>
</gene>
<dbReference type="EMBL" id="FOLM01000027">
    <property type="protein sequence ID" value="SFD74545.1"/>
    <property type="molecule type" value="Genomic_DNA"/>
</dbReference>
<dbReference type="Proteomes" id="UP000199207">
    <property type="component" value="Unassembled WGS sequence"/>
</dbReference>
<reference evidence="1 2" key="1">
    <citation type="submission" date="2016-10" db="EMBL/GenBank/DDBJ databases">
        <authorList>
            <person name="de Groot N.N."/>
        </authorList>
    </citation>
    <scope>NUCLEOTIDE SEQUENCE [LARGE SCALE GENOMIC DNA]</scope>
    <source>
        <strain evidence="1 2">CGMCC 4.5739</strain>
    </source>
</reference>
<name>A0A1I1UVE5_9ACTN</name>
<evidence type="ECO:0000313" key="2">
    <source>
        <dbReference type="Proteomes" id="UP000199207"/>
    </source>
</evidence>
<organism evidence="1 2">
    <name type="scientific">Streptomyces aidingensis</name>
    <dbReference type="NCBI Taxonomy" id="910347"/>
    <lineage>
        <taxon>Bacteria</taxon>
        <taxon>Bacillati</taxon>
        <taxon>Actinomycetota</taxon>
        <taxon>Actinomycetes</taxon>
        <taxon>Kitasatosporales</taxon>
        <taxon>Streptomycetaceae</taxon>
        <taxon>Streptomyces</taxon>
    </lineage>
</organism>
<sequence length="95" mass="10154">MRTAAITLSAPVSPAWQPPWPAGVVLRFLTVGGATVDVTGDGDEQSENHRWTCSGCLDTGPYKGMDAYLCETRKGANQHATTCRALPRPAAPDQR</sequence>
<dbReference type="RefSeq" id="WP_139238474.1">
    <property type="nucleotide sequence ID" value="NZ_FOLM01000027.1"/>
</dbReference>
<keyword evidence="2" id="KW-1185">Reference proteome</keyword>
<evidence type="ECO:0000313" key="1">
    <source>
        <dbReference type="EMBL" id="SFD74545.1"/>
    </source>
</evidence>
<proteinExistence type="predicted"/>
<dbReference type="STRING" id="910347.SAMN05421773_12724"/>